<dbReference type="AlphaFoldDB" id="A0AAV7KUE7"/>
<reference evidence="1" key="1">
    <citation type="journal article" date="2022" name="bioRxiv">
        <title>Sequencing and chromosome-scale assembly of the giantPleurodeles waltlgenome.</title>
        <authorList>
            <person name="Brown T."/>
            <person name="Elewa A."/>
            <person name="Iarovenko S."/>
            <person name="Subramanian E."/>
            <person name="Araus A.J."/>
            <person name="Petzold A."/>
            <person name="Susuki M."/>
            <person name="Suzuki K.-i.T."/>
            <person name="Hayashi T."/>
            <person name="Toyoda A."/>
            <person name="Oliveira C."/>
            <person name="Osipova E."/>
            <person name="Leigh N.D."/>
            <person name="Simon A."/>
            <person name="Yun M.H."/>
        </authorList>
    </citation>
    <scope>NUCLEOTIDE SEQUENCE</scope>
    <source>
        <strain evidence="1">20211129_DDA</strain>
        <tissue evidence="1">Liver</tissue>
    </source>
</reference>
<organism evidence="1 2">
    <name type="scientific">Pleurodeles waltl</name>
    <name type="common">Iberian ribbed newt</name>
    <dbReference type="NCBI Taxonomy" id="8319"/>
    <lineage>
        <taxon>Eukaryota</taxon>
        <taxon>Metazoa</taxon>
        <taxon>Chordata</taxon>
        <taxon>Craniata</taxon>
        <taxon>Vertebrata</taxon>
        <taxon>Euteleostomi</taxon>
        <taxon>Amphibia</taxon>
        <taxon>Batrachia</taxon>
        <taxon>Caudata</taxon>
        <taxon>Salamandroidea</taxon>
        <taxon>Salamandridae</taxon>
        <taxon>Pleurodelinae</taxon>
        <taxon>Pleurodeles</taxon>
    </lineage>
</organism>
<evidence type="ECO:0000313" key="2">
    <source>
        <dbReference type="Proteomes" id="UP001066276"/>
    </source>
</evidence>
<name>A0AAV7KUE7_PLEWA</name>
<sequence>MVVVGGGGSESVPVPGLLSFLPAGAGPLPFLAGGDSLPLPLAAGGASLPLPLAAGGASLPLAASGASLPLAAGRAFLLFTLVVGGASLPLPLAADAGTLSVLMAGSLETLPPAAAANTTVAMDWVAEVLAWVLITLARREGLGDW</sequence>
<accession>A0AAV7KUE7</accession>
<evidence type="ECO:0000313" key="1">
    <source>
        <dbReference type="EMBL" id="KAJ1083106.1"/>
    </source>
</evidence>
<protein>
    <submittedName>
        <fullName evidence="1">Uncharacterized protein</fullName>
    </submittedName>
</protein>
<keyword evidence="2" id="KW-1185">Reference proteome</keyword>
<dbReference type="Proteomes" id="UP001066276">
    <property type="component" value="Chromosome 12"/>
</dbReference>
<dbReference type="EMBL" id="JANPWB010000016">
    <property type="protein sequence ID" value="KAJ1083106.1"/>
    <property type="molecule type" value="Genomic_DNA"/>
</dbReference>
<gene>
    <name evidence="1" type="ORF">NDU88_003266</name>
</gene>
<proteinExistence type="predicted"/>
<comment type="caution">
    <text evidence="1">The sequence shown here is derived from an EMBL/GenBank/DDBJ whole genome shotgun (WGS) entry which is preliminary data.</text>
</comment>